<dbReference type="GO" id="GO:0004534">
    <property type="term" value="F:5'-3' RNA exonuclease activity"/>
    <property type="evidence" value="ECO:0007669"/>
    <property type="project" value="TreeGrafter"/>
</dbReference>
<dbReference type="HOGENOM" id="CLU_072983_3_0_2"/>
<dbReference type="OrthoDB" id="50465at2157"/>
<dbReference type="CDD" id="cd07432">
    <property type="entry name" value="PHP_HisPPase"/>
    <property type="match status" value="1"/>
</dbReference>
<dbReference type="Proteomes" id="UP000032408">
    <property type="component" value="Chromosome"/>
</dbReference>
<gene>
    <name evidence="1" type="ORF">NADRNF5_1487</name>
</gene>
<dbReference type="EMBL" id="CP011070">
    <property type="protein sequence ID" value="AJW71170.1"/>
    <property type="molecule type" value="Genomic_DNA"/>
</dbReference>
<dbReference type="STRING" id="1580092.NADRNF5_1487"/>
<protein>
    <submittedName>
        <fullName evidence="1">Phosphotransferase domain-containing protein</fullName>
    </submittedName>
</protein>
<keyword evidence="2" id="KW-1185">Reference proteome</keyword>
<name>A0A0D5C489_9ARCH</name>
<reference evidence="1 2" key="2">
    <citation type="journal article" date="2016" name="ISME J.">
        <title>Physiological and genomic characterization of two novel marine thaumarchaeal strains indicates niche differentiation.</title>
        <authorList>
            <person name="Bayer B."/>
            <person name="Vojvoda J."/>
            <person name="Offre P."/>
            <person name="Alves R.J."/>
            <person name="Elisabeth N.H."/>
            <person name="Garcia J.A."/>
            <person name="Volland J.M."/>
            <person name="Srivastava A."/>
            <person name="Schleper C."/>
            <person name="Herndl G.J."/>
        </authorList>
    </citation>
    <scope>NUCLEOTIDE SEQUENCE [LARGE SCALE GENOMIC DNA]</scope>
    <source>
        <strain evidence="1 2">NF5</strain>
    </source>
</reference>
<dbReference type="GO" id="GO:0016740">
    <property type="term" value="F:transferase activity"/>
    <property type="evidence" value="ECO:0007669"/>
    <property type="project" value="UniProtKB-KW"/>
</dbReference>
<dbReference type="GeneID" id="24820671"/>
<dbReference type="RefSeq" id="WP_048119304.1">
    <property type="nucleotide sequence ID" value="NZ_CP011070.1"/>
</dbReference>
<dbReference type="GO" id="GO:0035312">
    <property type="term" value="F:5'-3' DNA exonuclease activity"/>
    <property type="evidence" value="ECO:0007669"/>
    <property type="project" value="TreeGrafter"/>
</dbReference>
<dbReference type="KEGG" id="nin:NADRNF5_1487"/>
<evidence type="ECO:0000313" key="1">
    <source>
        <dbReference type="EMBL" id="AJW71170.1"/>
    </source>
</evidence>
<dbReference type="AlphaFoldDB" id="A0A0D5C489"/>
<keyword evidence="1" id="KW-0808">Transferase</keyword>
<dbReference type="PANTHER" id="PTHR42924">
    <property type="entry name" value="EXONUCLEASE"/>
    <property type="match status" value="1"/>
</dbReference>
<dbReference type="PANTHER" id="PTHR42924:SF3">
    <property type="entry name" value="POLYMERASE_HISTIDINOL PHOSPHATASE N-TERMINAL DOMAIN-CONTAINING PROTEIN"/>
    <property type="match status" value="1"/>
</dbReference>
<dbReference type="Pfam" id="PF13263">
    <property type="entry name" value="PHP_C"/>
    <property type="match status" value="1"/>
</dbReference>
<sequence length="304" mass="34566">MSIATELHCHNSFSNFHVGEGEPSYDCNISIRDQLERSFNLGLDAIFVTNHNTLDGYRQLLEYKNDHEKFKKINVYPAEEITIDNGAHVLAYGIHDEIPTGISLEEVIDKVRDQGGVSSAPHPFGLINALRDNAKKCDMVEVFNSNNVDILSNARATQFALDNNMTQVAGSDSHVLSTLGRCVNVINSENNLDDILQAMKSGDIRVSQTGYVSQSETLDHLKYKINNSKEYIVDYISEHYPNAKWLFTLLLRLYDSNQNSSMWPLFYKIALYSMRRISQKINLQNQDPSFMKDRNLATIFKMTL</sequence>
<evidence type="ECO:0000313" key="2">
    <source>
        <dbReference type="Proteomes" id="UP000032408"/>
    </source>
</evidence>
<accession>A0A0D5C489</accession>
<dbReference type="InterPro" id="IPR016195">
    <property type="entry name" value="Pol/histidinol_Pase-like"/>
</dbReference>
<dbReference type="InterPro" id="IPR052018">
    <property type="entry name" value="PHP_domain"/>
</dbReference>
<proteinExistence type="predicted"/>
<organism evidence="1 2">
    <name type="scientific">Nitrosopumilus adriaticus</name>
    <dbReference type="NCBI Taxonomy" id="1580092"/>
    <lineage>
        <taxon>Archaea</taxon>
        <taxon>Nitrososphaerota</taxon>
        <taxon>Nitrososphaeria</taxon>
        <taxon>Nitrosopumilales</taxon>
        <taxon>Nitrosopumilaceae</taxon>
        <taxon>Nitrosopumilus</taxon>
    </lineage>
</organism>
<dbReference type="Gene3D" id="3.20.20.140">
    <property type="entry name" value="Metal-dependent hydrolases"/>
    <property type="match status" value="1"/>
</dbReference>
<dbReference type="SUPFAM" id="SSF89550">
    <property type="entry name" value="PHP domain-like"/>
    <property type="match status" value="1"/>
</dbReference>
<reference evidence="2" key="1">
    <citation type="submission" date="2015-03" db="EMBL/GenBank/DDBJ databases">
        <title>Characterization of two novel Thaumarchaeota isolated from the Northern Adriatic Sea.</title>
        <authorList>
            <person name="Bayer B."/>
            <person name="Vojvoda J."/>
            <person name="Offre P."/>
            <person name="Srivastava A."/>
            <person name="Elisabeth N."/>
            <person name="Garcia J.A.L."/>
            <person name="Schleper C."/>
            <person name="Herndl G.J."/>
        </authorList>
    </citation>
    <scope>NUCLEOTIDE SEQUENCE [LARGE SCALE GENOMIC DNA]</scope>
    <source>
        <strain evidence="2">NF5</strain>
    </source>
</reference>